<comment type="subcellular location">
    <subcellularLocation>
        <location evidence="1">Cytoplasm</location>
    </subcellularLocation>
</comment>
<dbReference type="PROSITE" id="PS51093">
    <property type="entry name" value="PTS_EIIA_TYPE_1"/>
    <property type="match status" value="1"/>
</dbReference>
<dbReference type="InterPro" id="IPR050890">
    <property type="entry name" value="PTS_EIIA_component"/>
</dbReference>
<dbReference type="PANTHER" id="PTHR45008">
    <property type="entry name" value="PTS SYSTEM GLUCOSE-SPECIFIC EIIA COMPONENT"/>
    <property type="match status" value="1"/>
</dbReference>
<comment type="caution">
    <text evidence="8">The sequence shown here is derived from an EMBL/GenBank/DDBJ whole genome shotgun (WGS) entry which is preliminary data.</text>
</comment>
<protein>
    <submittedName>
        <fullName evidence="9">PTS glucose transporter subunit IIA</fullName>
    </submittedName>
    <submittedName>
        <fullName evidence="8">PTS system, glucose subfamily, IIA component domain protein</fullName>
    </submittedName>
</protein>
<keyword evidence="5" id="KW-0598">Phosphotransferase system</keyword>
<keyword evidence="6" id="KW-0418">Kinase</keyword>
<dbReference type="GO" id="GO:0016301">
    <property type="term" value="F:kinase activity"/>
    <property type="evidence" value="ECO:0007669"/>
    <property type="project" value="UniProtKB-KW"/>
</dbReference>
<dbReference type="Proteomes" id="UP000029278">
    <property type="component" value="Unassembled WGS sequence"/>
</dbReference>
<keyword evidence="4" id="KW-0808">Transferase</keyword>
<evidence type="ECO:0000313" key="10">
    <source>
        <dbReference type="Proteomes" id="UP000029278"/>
    </source>
</evidence>
<dbReference type="Proteomes" id="UP000442469">
    <property type="component" value="Unassembled WGS sequence"/>
</dbReference>
<dbReference type="AlphaFoldDB" id="A0A090ZI69"/>
<gene>
    <name evidence="8" type="primary">ptbA</name>
    <name evidence="8" type="ORF">DJ90_1046</name>
    <name evidence="9" type="ORF">GNQ08_06440</name>
</gene>
<keyword evidence="3 9" id="KW-0762">Sugar transport</keyword>
<evidence type="ECO:0000313" key="9">
    <source>
        <dbReference type="EMBL" id="MUG22064.1"/>
    </source>
</evidence>
<dbReference type="STRING" id="44252.DJ90_1046"/>
<evidence type="ECO:0000256" key="2">
    <source>
        <dbReference type="ARBA" id="ARBA00022448"/>
    </source>
</evidence>
<dbReference type="SUPFAM" id="SSF51261">
    <property type="entry name" value="Duplicated hybrid motif"/>
    <property type="match status" value="1"/>
</dbReference>
<dbReference type="PATRIC" id="fig|44252.3.peg.1506"/>
<dbReference type="NCBIfam" id="TIGR00830">
    <property type="entry name" value="PTBA"/>
    <property type="match status" value="1"/>
</dbReference>
<dbReference type="GeneID" id="77011790"/>
<dbReference type="RefSeq" id="WP_036620218.1">
    <property type="nucleotide sequence ID" value="NZ_BGML01000010.1"/>
</dbReference>
<evidence type="ECO:0000256" key="3">
    <source>
        <dbReference type="ARBA" id="ARBA00022597"/>
    </source>
</evidence>
<dbReference type="GO" id="GO:0005737">
    <property type="term" value="C:cytoplasm"/>
    <property type="evidence" value="ECO:0007669"/>
    <property type="project" value="UniProtKB-SubCell"/>
</dbReference>
<keyword evidence="2" id="KW-0813">Transport</keyword>
<name>A0A090ZI69_PAEMA</name>
<dbReference type="EMBL" id="WNZZ01000003">
    <property type="protein sequence ID" value="MUG22064.1"/>
    <property type="molecule type" value="Genomic_DNA"/>
</dbReference>
<evidence type="ECO:0000313" key="11">
    <source>
        <dbReference type="Proteomes" id="UP000442469"/>
    </source>
</evidence>
<dbReference type="HOGENOM" id="CLU_012312_5_3_9"/>
<dbReference type="FunFam" id="2.70.70.10:FF:000001">
    <property type="entry name" value="PTS system glucose-specific IIA component"/>
    <property type="match status" value="1"/>
</dbReference>
<organism evidence="8 10">
    <name type="scientific">Paenibacillus macerans</name>
    <name type="common">Bacillus macerans</name>
    <dbReference type="NCBI Taxonomy" id="44252"/>
    <lineage>
        <taxon>Bacteria</taxon>
        <taxon>Bacillati</taxon>
        <taxon>Bacillota</taxon>
        <taxon>Bacilli</taxon>
        <taxon>Bacillales</taxon>
        <taxon>Paenibacillaceae</taxon>
        <taxon>Paenibacillus</taxon>
    </lineage>
</organism>
<evidence type="ECO:0000256" key="5">
    <source>
        <dbReference type="ARBA" id="ARBA00022683"/>
    </source>
</evidence>
<dbReference type="PROSITE" id="PS00371">
    <property type="entry name" value="PTS_EIIA_TYPE_1_HIS"/>
    <property type="match status" value="1"/>
</dbReference>
<reference evidence="8 10" key="1">
    <citation type="submission" date="2014-04" db="EMBL/GenBank/DDBJ databases">
        <authorList>
            <person name="Bishop-Lilly K.A."/>
            <person name="Broomall S.M."/>
            <person name="Chain P.S."/>
            <person name="Chertkov O."/>
            <person name="Coyne S.R."/>
            <person name="Daligault H.E."/>
            <person name="Davenport K.W."/>
            <person name="Erkkila T."/>
            <person name="Frey K.G."/>
            <person name="Gibbons H.S."/>
            <person name="Gu W."/>
            <person name="Jaissle J."/>
            <person name="Johnson S.L."/>
            <person name="Koroleva G.I."/>
            <person name="Ladner J.T."/>
            <person name="Lo C.-C."/>
            <person name="Minogue T.D."/>
            <person name="Munk C."/>
            <person name="Palacios G.F."/>
            <person name="Redden C.L."/>
            <person name="Rosenzweig C.N."/>
            <person name="Scholz M.B."/>
            <person name="Teshima H."/>
            <person name="Xu Y."/>
        </authorList>
    </citation>
    <scope>NUCLEOTIDE SEQUENCE [LARGE SCALE GENOMIC DNA]</scope>
    <source>
        <strain evidence="8 10">8244</strain>
    </source>
</reference>
<keyword evidence="10" id="KW-1185">Reference proteome</keyword>
<proteinExistence type="predicted"/>
<dbReference type="Pfam" id="PF00358">
    <property type="entry name" value="PTS_EIIA_1"/>
    <property type="match status" value="1"/>
</dbReference>
<evidence type="ECO:0000256" key="6">
    <source>
        <dbReference type="ARBA" id="ARBA00022777"/>
    </source>
</evidence>
<evidence type="ECO:0000256" key="4">
    <source>
        <dbReference type="ARBA" id="ARBA00022679"/>
    </source>
</evidence>
<evidence type="ECO:0000256" key="1">
    <source>
        <dbReference type="ARBA" id="ARBA00004496"/>
    </source>
</evidence>
<dbReference type="OrthoDB" id="92465at2"/>
<reference evidence="9 11" key="2">
    <citation type="submission" date="2019-11" db="EMBL/GenBank/DDBJ databases">
        <title>Draft genome sequences of five Paenibacillus species of dairy origin.</title>
        <authorList>
            <person name="Olajide A.M."/>
            <person name="Chen S."/>
            <person name="Lapointe G."/>
        </authorList>
    </citation>
    <scope>NUCLEOTIDE SEQUENCE [LARGE SCALE GENOMIC DNA]</scope>
    <source>
        <strain evidence="9 11">3CT49</strain>
    </source>
</reference>
<dbReference type="GO" id="GO:0009401">
    <property type="term" value="P:phosphoenolpyruvate-dependent sugar phosphotransferase system"/>
    <property type="evidence" value="ECO:0007669"/>
    <property type="project" value="UniProtKB-KW"/>
</dbReference>
<evidence type="ECO:0000259" key="7">
    <source>
        <dbReference type="PROSITE" id="PS51093"/>
    </source>
</evidence>
<feature type="domain" description="PTS EIIA type-1" evidence="7">
    <location>
        <begin position="33"/>
        <end position="138"/>
    </location>
</feature>
<dbReference type="Gene3D" id="2.70.70.10">
    <property type="entry name" value="Glucose Permease (Domain IIA)"/>
    <property type="match status" value="1"/>
</dbReference>
<sequence length="165" mass="18109">MFFKRKKKEENLPYLDIPSPLPGKIIPLDQVEDEAFSSKAMGEGFAILPDSGKVAAPFAGKIAHIMEKSKHAVLLEHESGVQLLIHVGMNTVALKGEGFKAHVKSGDRVKKGQLLLEFDIDLIRREGYSVITPVVVPAGQEAVKSIEQIDIAQGSLEETVLRIHF</sequence>
<dbReference type="PANTHER" id="PTHR45008:SF1">
    <property type="entry name" value="PTS SYSTEM GLUCOSE-SPECIFIC EIIA COMPONENT"/>
    <property type="match status" value="1"/>
</dbReference>
<dbReference type="InterPro" id="IPR011055">
    <property type="entry name" value="Dup_hybrid_motif"/>
</dbReference>
<evidence type="ECO:0000313" key="8">
    <source>
        <dbReference type="EMBL" id="KFN10332.1"/>
    </source>
</evidence>
<accession>A0A090ZI69</accession>
<dbReference type="InterPro" id="IPR001127">
    <property type="entry name" value="PTS_EIIA_1_perm"/>
</dbReference>
<dbReference type="EMBL" id="JMQA01000018">
    <property type="protein sequence ID" value="KFN10332.1"/>
    <property type="molecule type" value="Genomic_DNA"/>
</dbReference>